<evidence type="ECO:0000256" key="5">
    <source>
        <dbReference type="ARBA" id="ARBA00023136"/>
    </source>
</evidence>
<dbReference type="SUPFAM" id="SSF81321">
    <property type="entry name" value="Family A G protein-coupled receptor-like"/>
    <property type="match status" value="1"/>
</dbReference>
<accession>A0ABP0FK31</accession>
<feature type="transmembrane region" description="Helical" evidence="10">
    <location>
        <begin position="196"/>
        <end position="223"/>
    </location>
</feature>
<evidence type="ECO:0000313" key="12">
    <source>
        <dbReference type="EMBL" id="CAK8679991.1"/>
    </source>
</evidence>
<evidence type="ECO:0000256" key="3">
    <source>
        <dbReference type="ARBA" id="ARBA00022989"/>
    </source>
</evidence>
<sequence length="377" mass="42770">MHESFVAPGVLLYVIMAIGLVGNSVVLWVLIRQRKTWCVPTIYLFNLAAADTLFLLSIPFMAQAMLNQMHWNFGSPMCTFFLYWGILNMNASIYFLTGMSIDRWVAVAHPIKFAHVRTHKTAKLGCLGIWLLAAILSLPNAIFAETEELKDTNIFEGIFAEPNKSDVSLNQSWGKNTEGFYSYCDYHGVSKYPNKFTVLGALSFLQFFTGFLVPTCIIGICYVKIVTAVKNNIISKRVRKDKVAKLSCCIVSAFFICWLPMQALNFYTSIAFWADVSLLQNRIYQEFFPYAYCLAWSHSCFNPIAYAFITTNFQLKARDTFSKRRPSDFSSRNSSISLPARESKRVTNSVKLSTLKANAERRGGYTRASCHSVNHYI</sequence>
<protein>
    <recommendedName>
        <fullName evidence="11">G-protein coupled receptors family 1 profile domain-containing protein</fullName>
    </recommendedName>
</protein>
<evidence type="ECO:0000256" key="7">
    <source>
        <dbReference type="ARBA" id="ARBA00023224"/>
    </source>
</evidence>
<organism evidence="12 13">
    <name type="scientific">Clavelina lepadiformis</name>
    <name type="common">Light-bulb sea squirt</name>
    <name type="synonym">Ascidia lepadiformis</name>
    <dbReference type="NCBI Taxonomy" id="159417"/>
    <lineage>
        <taxon>Eukaryota</taxon>
        <taxon>Metazoa</taxon>
        <taxon>Chordata</taxon>
        <taxon>Tunicata</taxon>
        <taxon>Ascidiacea</taxon>
        <taxon>Aplousobranchia</taxon>
        <taxon>Clavelinidae</taxon>
        <taxon>Clavelina</taxon>
    </lineage>
</organism>
<evidence type="ECO:0000256" key="10">
    <source>
        <dbReference type="SAM" id="Phobius"/>
    </source>
</evidence>
<feature type="transmembrane region" description="Helical" evidence="10">
    <location>
        <begin position="122"/>
        <end position="143"/>
    </location>
</feature>
<evidence type="ECO:0000256" key="1">
    <source>
        <dbReference type="ARBA" id="ARBA00004141"/>
    </source>
</evidence>
<dbReference type="EMBL" id="CAWYQH010000068">
    <property type="protein sequence ID" value="CAK8679991.1"/>
    <property type="molecule type" value="Genomic_DNA"/>
</dbReference>
<comment type="similarity">
    <text evidence="9">Belongs to the G-protein coupled receptor 1 family.</text>
</comment>
<comment type="caution">
    <text evidence="12">The sequence shown here is derived from an EMBL/GenBank/DDBJ whole genome shotgun (WGS) entry which is preliminary data.</text>
</comment>
<comment type="similarity">
    <text evidence="8">Belongs to the chemokine-like receptor (CMKLR) family.</text>
</comment>
<feature type="domain" description="G-protein coupled receptors family 1 profile" evidence="11">
    <location>
        <begin position="22"/>
        <end position="306"/>
    </location>
</feature>
<feature type="transmembrane region" description="Helical" evidence="10">
    <location>
        <begin position="43"/>
        <end position="61"/>
    </location>
</feature>
<evidence type="ECO:0000313" key="13">
    <source>
        <dbReference type="Proteomes" id="UP001642483"/>
    </source>
</evidence>
<evidence type="ECO:0000256" key="6">
    <source>
        <dbReference type="ARBA" id="ARBA00023170"/>
    </source>
</evidence>
<dbReference type="PANTHER" id="PTHR24225:SF24">
    <property type="entry name" value="G-PROTEIN COUPLED RECEPTORS FAMILY 1 PROFILE DOMAIN-CONTAINING PROTEIN"/>
    <property type="match status" value="1"/>
</dbReference>
<keyword evidence="7 9" id="KW-0807">Transducer</keyword>
<keyword evidence="4 9" id="KW-0297">G-protein coupled receptor</keyword>
<feature type="transmembrane region" description="Helical" evidence="10">
    <location>
        <begin position="6"/>
        <end position="31"/>
    </location>
</feature>
<dbReference type="PRINTS" id="PR00237">
    <property type="entry name" value="GPCRRHODOPSN"/>
</dbReference>
<reference evidence="12 13" key="1">
    <citation type="submission" date="2024-02" db="EMBL/GenBank/DDBJ databases">
        <authorList>
            <person name="Daric V."/>
            <person name="Darras S."/>
        </authorList>
    </citation>
    <scope>NUCLEOTIDE SEQUENCE [LARGE SCALE GENOMIC DNA]</scope>
</reference>
<evidence type="ECO:0000256" key="4">
    <source>
        <dbReference type="ARBA" id="ARBA00023040"/>
    </source>
</evidence>
<evidence type="ECO:0000256" key="8">
    <source>
        <dbReference type="ARBA" id="ARBA00025736"/>
    </source>
</evidence>
<comment type="subcellular location">
    <subcellularLocation>
        <location evidence="1">Membrane</location>
        <topology evidence="1">Multi-pass membrane protein</topology>
    </subcellularLocation>
</comment>
<feature type="transmembrane region" description="Helical" evidence="10">
    <location>
        <begin position="287"/>
        <end position="309"/>
    </location>
</feature>
<keyword evidence="5 10" id="KW-0472">Membrane</keyword>
<dbReference type="PROSITE" id="PS50262">
    <property type="entry name" value="G_PROTEIN_RECEP_F1_2"/>
    <property type="match status" value="1"/>
</dbReference>
<dbReference type="Pfam" id="PF00001">
    <property type="entry name" value="7tm_1"/>
    <property type="match status" value="1"/>
</dbReference>
<dbReference type="PANTHER" id="PTHR24225">
    <property type="entry name" value="CHEMOTACTIC RECEPTOR"/>
    <property type="match status" value="1"/>
</dbReference>
<evidence type="ECO:0000256" key="9">
    <source>
        <dbReference type="RuleBase" id="RU000688"/>
    </source>
</evidence>
<proteinExistence type="inferred from homology"/>
<evidence type="ECO:0000256" key="2">
    <source>
        <dbReference type="ARBA" id="ARBA00022692"/>
    </source>
</evidence>
<dbReference type="InterPro" id="IPR000826">
    <property type="entry name" value="Formyl_rcpt-rel"/>
</dbReference>
<dbReference type="PROSITE" id="PS00237">
    <property type="entry name" value="G_PROTEIN_RECEP_F1_1"/>
    <property type="match status" value="1"/>
</dbReference>
<evidence type="ECO:0000259" key="11">
    <source>
        <dbReference type="PROSITE" id="PS50262"/>
    </source>
</evidence>
<name>A0ABP0FK31_CLALP</name>
<feature type="transmembrane region" description="Helical" evidence="10">
    <location>
        <begin position="243"/>
        <end position="267"/>
    </location>
</feature>
<keyword evidence="13" id="KW-1185">Reference proteome</keyword>
<keyword evidence="2 9" id="KW-0812">Transmembrane</keyword>
<dbReference type="Proteomes" id="UP001642483">
    <property type="component" value="Unassembled WGS sequence"/>
</dbReference>
<keyword evidence="6 9" id="KW-0675">Receptor</keyword>
<feature type="transmembrane region" description="Helical" evidence="10">
    <location>
        <begin position="81"/>
        <end position="101"/>
    </location>
</feature>
<gene>
    <name evidence="12" type="ORF">CVLEPA_LOCUS10226</name>
</gene>
<keyword evidence="3 10" id="KW-1133">Transmembrane helix</keyword>
<dbReference type="InterPro" id="IPR017452">
    <property type="entry name" value="GPCR_Rhodpsn_7TM"/>
</dbReference>
<dbReference type="Gene3D" id="1.20.1070.10">
    <property type="entry name" value="Rhodopsin 7-helix transmembrane proteins"/>
    <property type="match status" value="1"/>
</dbReference>
<dbReference type="InterPro" id="IPR000276">
    <property type="entry name" value="GPCR_Rhodpsn"/>
</dbReference>